<dbReference type="InterPro" id="IPR010656">
    <property type="entry name" value="DctM"/>
</dbReference>
<sequence length="430" mass="45320">MTSMILFGVFALLLLINLPIALAIIFATLVTMLATIDTLPALTTIAQRLTAGIDSFALLAIPYFILSGYIMGQGGIALRLIEFAKVLVGRLPGGLAFVNVISCALFGSISGSAVAATSAIGGFMIPAMKKEGYDKPFSTAVTVTAATTGMLIPPSNILIIYSLASGGVSIAALFIAGYLPGLLVTLLLIIGAAIYVKRKNIQPLSKESIGPFWPSLFGAAPSLFLIFLIIGGIIGGIFTPTEAGAIAVLYSLVISLYFYKELNYKDLYPILLKAVNTTAIVMLLIGASSAMSWLMSYELIPQTISQTLLALSENPLIILLIINITLLLIGTFMDMTPAVLIFTPIFLPVAESLGISPLHFGIMMILNLSIGLCTPPVGSVLFVGCSIGKVSISEIVKPILPLYAAMVVALVLVTIFPSISEFLPQLLGLI</sequence>
<keyword evidence="4 7" id="KW-0812">Transmembrane</keyword>
<dbReference type="Pfam" id="PF06808">
    <property type="entry name" value="DctM"/>
    <property type="match status" value="1"/>
</dbReference>
<dbReference type="PIRSF" id="PIRSF006066">
    <property type="entry name" value="HI0050"/>
    <property type="match status" value="1"/>
</dbReference>
<dbReference type="PANTHER" id="PTHR33362">
    <property type="entry name" value="SIALIC ACID TRAP TRANSPORTER PERMEASE PROTEIN SIAT-RELATED"/>
    <property type="match status" value="1"/>
</dbReference>
<feature type="transmembrane region" description="Helical" evidence="7">
    <location>
        <begin position="170"/>
        <end position="196"/>
    </location>
</feature>
<keyword evidence="6 7" id="KW-0472">Membrane</keyword>
<comment type="similarity">
    <text evidence="7">Belongs to the TRAP transporter large permease family.</text>
</comment>
<keyword evidence="2" id="KW-1003">Cell membrane</keyword>
<reference evidence="9 10" key="1">
    <citation type="submission" date="2023-08" db="EMBL/GenBank/DDBJ databases">
        <title>Pseudoalteromonas haloplanktis LL1 genome.</title>
        <authorList>
            <person name="Wu S."/>
        </authorList>
    </citation>
    <scope>NUCLEOTIDE SEQUENCE [LARGE SCALE GENOMIC DNA]</scope>
    <source>
        <strain evidence="9 10">LL1</strain>
    </source>
</reference>
<feature type="transmembrane region" description="Helical" evidence="7">
    <location>
        <begin position="96"/>
        <end position="125"/>
    </location>
</feature>
<comment type="subunit">
    <text evidence="7">The complex comprises the extracytoplasmic solute receptor protein and the two transmembrane proteins.</text>
</comment>
<dbReference type="EMBL" id="JAVIFY010000029">
    <property type="protein sequence ID" value="MDQ9094058.1"/>
    <property type="molecule type" value="Genomic_DNA"/>
</dbReference>
<evidence type="ECO:0000256" key="7">
    <source>
        <dbReference type="RuleBase" id="RU369079"/>
    </source>
</evidence>
<feature type="transmembrane region" description="Helical" evidence="7">
    <location>
        <begin position="399"/>
        <end position="419"/>
    </location>
</feature>
<evidence type="ECO:0000256" key="5">
    <source>
        <dbReference type="ARBA" id="ARBA00022989"/>
    </source>
</evidence>
<organism evidence="9 10">
    <name type="scientific">Pseudoalteromonas haloplanktis</name>
    <name type="common">Alteromonas haloplanktis</name>
    <dbReference type="NCBI Taxonomy" id="228"/>
    <lineage>
        <taxon>Bacteria</taxon>
        <taxon>Pseudomonadati</taxon>
        <taxon>Pseudomonadota</taxon>
        <taxon>Gammaproteobacteria</taxon>
        <taxon>Alteromonadales</taxon>
        <taxon>Pseudoalteromonadaceae</taxon>
        <taxon>Pseudoalteromonas</taxon>
    </lineage>
</organism>
<evidence type="ECO:0000256" key="3">
    <source>
        <dbReference type="ARBA" id="ARBA00022519"/>
    </source>
</evidence>
<protein>
    <recommendedName>
        <fullName evidence="7">TRAP transporter large permease protein</fullName>
    </recommendedName>
</protein>
<keyword evidence="3 7" id="KW-0997">Cell inner membrane</keyword>
<evidence type="ECO:0000313" key="10">
    <source>
        <dbReference type="Proteomes" id="UP001226574"/>
    </source>
</evidence>
<feature type="transmembrane region" description="Helical" evidence="7">
    <location>
        <begin position="243"/>
        <end position="259"/>
    </location>
</feature>
<dbReference type="NCBIfam" id="TIGR00786">
    <property type="entry name" value="dctM"/>
    <property type="match status" value="1"/>
</dbReference>
<comment type="caution">
    <text evidence="9">The sequence shown here is derived from an EMBL/GenBank/DDBJ whole genome shotgun (WGS) entry which is preliminary data.</text>
</comment>
<feature type="transmembrane region" description="Helical" evidence="7">
    <location>
        <begin position="315"/>
        <end position="332"/>
    </location>
</feature>
<dbReference type="InterPro" id="IPR004681">
    <property type="entry name" value="TRAP_DctM"/>
</dbReference>
<feature type="domain" description="TRAP C4-dicarboxylate transport system permease DctM subunit" evidence="8">
    <location>
        <begin position="7"/>
        <end position="419"/>
    </location>
</feature>
<accession>A0ABU1BHU9</accession>
<evidence type="ECO:0000256" key="6">
    <source>
        <dbReference type="ARBA" id="ARBA00023136"/>
    </source>
</evidence>
<feature type="transmembrane region" description="Helical" evidence="7">
    <location>
        <begin position="56"/>
        <end position="76"/>
    </location>
</feature>
<name>A0ABU1BHU9_PSEHA</name>
<keyword evidence="10" id="KW-1185">Reference proteome</keyword>
<gene>
    <name evidence="9" type="ORF">RC083_21070</name>
</gene>
<feature type="transmembrane region" description="Helical" evidence="7">
    <location>
        <begin position="137"/>
        <end position="164"/>
    </location>
</feature>
<feature type="transmembrane region" description="Helical" evidence="7">
    <location>
        <begin position="364"/>
        <end position="387"/>
    </location>
</feature>
<feature type="transmembrane region" description="Helical" evidence="7">
    <location>
        <begin position="216"/>
        <end position="237"/>
    </location>
</feature>
<evidence type="ECO:0000313" key="9">
    <source>
        <dbReference type="EMBL" id="MDQ9094058.1"/>
    </source>
</evidence>
<keyword evidence="7" id="KW-0813">Transport</keyword>
<dbReference type="RefSeq" id="WP_309039823.1">
    <property type="nucleotide sequence ID" value="NZ_JAVIFY010000029.1"/>
</dbReference>
<evidence type="ECO:0000256" key="2">
    <source>
        <dbReference type="ARBA" id="ARBA00022475"/>
    </source>
</evidence>
<feature type="transmembrane region" description="Helical" evidence="7">
    <location>
        <begin position="339"/>
        <end position="358"/>
    </location>
</feature>
<comment type="subcellular location">
    <subcellularLocation>
        <location evidence="1 7">Cell inner membrane</location>
        <topology evidence="1 7">Multi-pass membrane protein</topology>
    </subcellularLocation>
</comment>
<proteinExistence type="inferred from homology"/>
<feature type="transmembrane region" description="Helical" evidence="7">
    <location>
        <begin position="6"/>
        <end position="35"/>
    </location>
</feature>
<dbReference type="Proteomes" id="UP001226574">
    <property type="component" value="Unassembled WGS sequence"/>
</dbReference>
<comment type="function">
    <text evidence="7">Part of the tripartite ATP-independent periplasmic (TRAP) transport system.</text>
</comment>
<evidence type="ECO:0000256" key="4">
    <source>
        <dbReference type="ARBA" id="ARBA00022692"/>
    </source>
</evidence>
<feature type="transmembrane region" description="Helical" evidence="7">
    <location>
        <begin position="271"/>
        <end position="295"/>
    </location>
</feature>
<dbReference type="PANTHER" id="PTHR33362:SF2">
    <property type="entry name" value="TRAP TRANSPORTER LARGE PERMEASE PROTEIN"/>
    <property type="match status" value="1"/>
</dbReference>
<evidence type="ECO:0000259" key="8">
    <source>
        <dbReference type="Pfam" id="PF06808"/>
    </source>
</evidence>
<evidence type="ECO:0000256" key="1">
    <source>
        <dbReference type="ARBA" id="ARBA00004429"/>
    </source>
</evidence>
<keyword evidence="5 7" id="KW-1133">Transmembrane helix</keyword>